<evidence type="ECO:0000313" key="2">
    <source>
        <dbReference type="Proteomes" id="UP000093069"/>
    </source>
</evidence>
<dbReference type="KEGG" id="tch:CHITON_1175"/>
<sequence>MPTNPISRKIVKICCGALMTAPKRAIEKTREIPPISAT</sequence>
<protein>
    <submittedName>
        <fullName evidence="1">Uncharacterized protein</fullName>
    </submittedName>
</protein>
<dbReference type="AlphaFoldDB" id="A0A170SL74"/>
<gene>
    <name evidence="1" type="ORF">CHITON_1175</name>
</gene>
<reference evidence="2" key="1">
    <citation type="submission" date="2016-01" db="EMBL/GenBank/DDBJ databases">
        <authorList>
            <person name="Vorgias C.E."/>
        </authorList>
    </citation>
    <scope>NUCLEOTIDE SEQUENCE [LARGE SCALE GENOMIC DNA]</scope>
</reference>
<proteinExistence type="predicted"/>
<name>A0A170SL74_9EURY</name>
<organism evidence="1 2">
    <name type="scientific">Thermococcus chitonophagus</name>
    <dbReference type="NCBI Taxonomy" id="54262"/>
    <lineage>
        <taxon>Archaea</taxon>
        <taxon>Methanobacteriati</taxon>
        <taxon>Methanobacteriota</taxon>
        <taxon>Thermococci</taxon>
        <taxon>Thermococcales</taxon>
        <taxon>Thermococcaceae</taxon>
        <taxon>Thermococcus</taxon>
    </lineage>
</organism>
<dbReference type="Proteomes" id="UP000093069">
    <property type="component" value="Chromosome I"/>
</dbReference>
<dbReference type="STRING" id="54262.CHITON_1175"/>
<accession>A0A170SL74</accession>
<dbReference type="EMBL" id="LN999010">
    <property type="protein sequence ID" value="CUX77954.1"/>
    <property type="molecule type" value="Genomic_DNA"/>
</dbReference>
<evidence type="ECO:0000313" key="1">
    <source>
        <dbReference type="EMBL" id="CUX77954.1"/>
    </source>
</evidence>